<dbReference type="Proteomes" id="UP000683925">
    <property type="component" value="Unassembled WGS sequence"/>
</dbReference>
<dbReference type="OMA" id="WNIPKEN"/>
<proteinExistence type="predicted"/>
<sequence>MPSFFMVQIQIQGNTIRRKQNNCQLRVKSKQFDFFFLNNLMFNYNIDDYSAYMISHDQISLTYRGQITKDIYQFKFLEFDILEEILFQKQEETAVSLPWAKTIIVNFWNIPKENYTLFNLYGGMKILFDMDIIKDLQEVQFKFFSNEDIQALIKLKWLQSDNTNYFYFEIQEENQYQLTLQWRDPIQDAECTSLELERQLLKRNLTKLLNKIGDYSNIYDQQELFEMILENQYDTIYVYFPSIIKLKIHTKIFEESEEQVRSVELFIHNEWFKERQDNLVAQFEILHSQIQRSMNDNTDEIILDYALIYDEEQINCSQLMSKINSLIIKILLTNNKRIQTILLSLMPLEIHFELDMKRQELNLDINLHHEDPQDIYQEGLIILLQTITTCKLFQSLKVDIQQEDDSNNVKFLLFSFIMMIHEFQQTLINKGTFTYNNYSLIPRYHSVCSKGAMNYLISDKKSIYSISEKDYLDIQREIGCFIQYLSFYAKESNSIIISCDMCELSNSSKQFYDQLIEQLIKQNGILEFGILDSGNRDQKYYETVIQQLLLPLIKYFRLKKRMLTTLIMIDKKYQNRMRWESIKELINYLPNEYQCLLHQQN</sequence>
<gene>
    <name evidence="1" type="ORF">POCTA_138.1.T0550233</name>
</gene>
<evidence type="ECO:0000313" key="2">
    <source>
        <dbReference type="Proteomes" id="UP000683925"/>
    </source>
</evidence>
<evidence type="ECO:0000313" key="1">
    <source>
        <dbReference type="EMBL" id="CAD8170547.1"/>
    </source>
</evidence>
<dbReference type="OrthoDB" id="298757at2759"/>
<reference evidence="1" key="1">
    <citation type="submission" date="2021-01" db="EMBL/GenBank/DDBJ databases">
        <authorList>
            <consortium name="Genoscope - CEA"/>
            <person name="William W."/>
        </authorList>
    </citation>
    <scope>NUCLEOTIDE SEQUENCE</scope>
</reference>
<dbReference type="AlphaFoldDB" id="A0A8S1V1Z5"/>
<dbReference type="EMBL" id="CAJJDP010000055">
    <property type="protein sequence ID" value="CAD8170547.1"/>
    <property type="molecule type" value="Genomic_DNA"/>
</dbReference>
<organism evidence="1 2">
    <name type="scientific">Paramecium octaurelia</name>
    <dbReference type="NCBI Taxonomy" id="43137"/>
    <lineage>
        <taxon>Eukaryota</taxon>
        <taxon>Sar</taxon>
        <taxon>Alveolata</taxon>
        <taxon>Ciliophora</taxon>
        <taxon>Intramacronucleata</taxon>
        <taxon>Oligohymenophorea</taxon>
        <taxon>Peniculida</taxon>
        <taxon>Parameciidae</taxon>
        <taxon>Paramecium</taxon>
    </lineage>
</organism>
<accession>A0A8S1V1Z5</accession>
<keyword evidence="2" id="KW-1185">Reference proteome</keyword>
<name>A0A8S1V1Z5_PAROT</name>
<protein>
    <submittedName>
        <fullName evidence="1">Uncharacterized protein</fullName>
    </submittedName>
</protein>
<comment type="caution">
    <text evidence="1">The sequence shown here is derived from an EMBL/GenBank/DDBJ whole genome shotgun (WGS) entry which is preliminary data.</text>
</comment>